<organism evidence="1 2">
    <name type="scientific">Halalkalibacter kiskunsagensis</name>
    <dbReference type="NCBI Taxonomy" id="1548599"/>
    <lineage>
        <taxon>Bacteria</taxon>
        <taxon>Bacillati</taxon>
        <taxon>Bacillota</taxon>
        <taxon>Bacilli</taxon>
        <taxon>Bacillales</taxon>
        <taxon>Bacillaceae</taxon>
        <taxon>Halalkalibacter</taxon>
    </lineage>
</organism>
<dbReference type="EMBL" id="JBHLUX010000025">
    <property type="protein sequence ID" value="MFC0470721.1"/>
    <property type="molecule type" value="Genomic_DNA"/>
</dbReference>
<dbReference type="RefSeq" id="WP_335960518.1">
    <property type="nucleotide sequence ID" value="NZ_JAXBLX010000010.1"/>
</dbReference>
<comment type="caution">
    <text evidence="1">The sequence shown here is derived from an EMBL/GenBank/DDBJ whole genome shotgun (WGS) entry which is preliminary data.</text>
</comment>
<name>A0ABV6KBQ1_9BACI</name>
<evidence type="ECO:0000313" key="2">
    <source>
        <dbReference type="Proteomes" id="UP001589838"/>
    </source>
</evidence>
<sequence length="63" mass="7567">MLQYGLTVPCYLRKYNTHKQYTILGNQEQVQIPAIHVDLYGKMELIPFDKLKAFFNDILKYYH</sequence>
<reference evidence="1 2" key="1">
    <citation type="submission" date="2024-09" db="EMBL/GenBank/DDBJ databases">
        <authorList>
            <person name="Sun Q."/>
            <person name="Mori K."/>
        </authorList>
    </citation>
    <scope>NUCLEOTIDE SEQUENCE [LARGE SCALE GENOMIC DNA]</scope>
    <source>
        <strain evidence="1 2">NCAIM B.02610</strain>
    </source>
</reference>
<dbReference type="Proteomes" id="UP001589838">
    <property type="component" value="Unassembled WGS sequence"/>
</dbReference>
<evidence type="ECO:0000313" key="1">
    <source>
        <dbReference type="EMBL" id="MFC0470721.1"/>
    </source>
</evidence>
<gene>
    <name evidence="1" type="ORF">ACFFHM_09500</name>
</gene>
<protein>
    <submittedName>
        <fullName evidence="1">Uncharacterized protein</fullName>
    </submittedName>
</protein>
<proteinExistence type="predicted"/>
<keyword evidence="2" id="KW-1185">Reference proteome</keyword>
<accession>A0ABV6KBQ1</accession>